<evidence type="ECO:0000313" key="6">
    <source>
        <dbReference type="WBParaSite" id="MBELARI_LOCUS14237"/>
    </source>
</evidence>
<feature type="repeat" description="TPR" evidence="3">
    <location>
        <begin position="343"/>
        <end position="376"/>
    </location>
</feature>
<dbReference type="SUPFAM" id="SSF48452">
    <property type="entry name" value="TPR-like"/>
    <property type="match status" value="2"/>
</dbReference>
<dbReference type="GO" id="GO:0006355">
    <property type="term" value="P:regulation of DNA-templated transcription"/>
    <property type="evidence" value="ECO:0007669"/>
    <property type="project" value="InterPro"/>
</dbReference>
<keyword evidence="4" id="KW-1185">Reference proteome</keyword>
<evidence type="ECO:0000313" key="4">
    <source>
        <dbReference type="Proteomes" id="UP000887575"/>
    </source>
</evidence>
<organism evidence="4 5">
    <name type="scientific">Mesorhabditis belari</name>
    <dbReference type="NCBI Taxonomy" id="2138241"/>
    <lineage>
        <taxon>Eukaryota</taxon>
        <taxon>Metazoa</taxon>
        <taxon>Ecdysozoa</taxon>
        <taxon>Nematoda</taxon>
        <taxon>Chromadorea</taxon>
        <taxon>Rhabditida</taxon>
        <taxon>Rhabditina</taxon>
        <taxon>Rhabditomorpha</taxon>
        <taxon>Rhabditoidea</taxon>
        <taxon>Rhabditidae</taxon>
        <taxon>Mesorhabditinae</taxon>
        <taxon>Mesorhabditis</taxon>
    </lineage>
</organism>
<dbReference type="InterPro" id="IPR019734">
    <property type="entry name" value="TPR_rpt"/>
</dbReference>
<sequence length="586" mass="67537">MGRSIVIPLRDSREEEVIEFAVDELPPLDEMLDILRQERAPLHCWVDAAVGYHIQGRNDEFIRLLETAGGDAFLDYPGIEKDQMRALDTLAAFYVQEGHRERANKERRKECFQKATLLYTTADKIQMYDQDHLLGRAYFCLLEGNKMEQADQQFNFVVNTSPDNIPATLGRACIAFQKKDYKTALLHYKKALKLKPDCPPDVRLGIGHCLVRLGKLDKARIAFERCLEMDKHNISAMAALAIMDNNMNTPEGVQQAVNRLSYAYKLEQNHPIVLNHLANHFFFRLEFDRVEKLAWHAFQVADTDAIRAESSFQLGRCFHYQKNYEKAFRHYYQSAQYASSHFVLPQFGLGQMYIQRQEFENAIACFEKILKVQPNSAEVLKILGSLYAHAEAPPKERDSRTQKARDMLTRLLTIWPDDVEALIDLAQLTEHIDAQKSLVSYQHAAKILTEREGVEVPAEMKNNMGALQMSLCNYEEARKLFEEALEQIEIDVAQGEADPSVVVTMRYNVGRALEHLCLFDEAEKVYKEIIRNNPNYVDCYMRLGCLMRDRGQIYESSVWFKEGCSVDQQNIDAWTLIGNLHMVKQE</sequence>
<evidence type="ECO:0000256" key="2">
    <source>
        <dbReference type="ARBA" id="ARBA00022803"/>
    </source>
</evidence>
<dbReference type="Pfam" id="PF13181">
    <property type="entry name" value="TPR_8"/>
    <property type="match status" value="1"/>
</dbReference>
<keyword evidence="1" id="KW-0677">Repeat</keyword>
<dbReference type="PANTHER" id="PTHR14027:SF2">
    <property type="entry name" value="RNA POLYMERASE-ASSOCIATED PROTEIN CTR9 HOMOLOG"/>
    <property type="match status" value="1"/>
</dbReference>
<dbReference type="InterPro" id="IPR031101">
    <property type="entry name" value="Ctr9"/>
</dbReference>
<dbReference type="PROSITE" id="PS50005">
    <property type="entry name" value="TPR"/>
    <property type="match status" value="4"/>
</dbReference>
<dbReference type="Proteomes" id="UP000887575">
    <property type="component" value="Unassembled WGS sequence"/>
</dbReference>
<dbReference type="Pfam" id="PF14559">
    <property type="entry name" value="TPR_19"/>
    <property type="match status" value="1"/>
</dbReference>
<dbReference type="GO" id="GO:0006368">
    <property type="term" value="P:transcription elongation by RNA polymerase II"/>
    <property type="evidence" value="ECO:0007669"/>
    <property type="project" value="TreeGrafter"/>
</dbReference>
<evidence type="ECO:0000313" key="5">
    <source>
        <dbReference type="WBParaSite" id="MBELARI_LOCUS1281"/>
    </source>
</evidence>
<dbReference type="InterPro" id="IPR011990">
    <property type="entry name" value="TPR-like_helical_dom_sf"/>
</dbReference>
<dbReference type="PANTHER" id="PTHR14027">
    <property type="entry name" value="RNA POLYMERASE-ASSOCIATED PROTEIN CTR9"/>
    <property type="match status" value="1"/>
</dbReference>
<dbReference type="WBParaSite" id="MBELARI_LOCUS1281">
    <property type="protein sequence ID" value="MBELARI_LOCUS1281"/>
    <property type="gene ID" value="MBELARI_LOCUS1281"/>
</dbReference>
<dbReference type="GO" id="GO:0000993">
    <property type="term" value="F:RNA polymerase II complex binding"/>
    <property type="evidence" value="ECO:0007669"/>
    <property type="project" value="TreeGrafter"/>
</dbReference>
<evidence type="ECO:0000256" key="1">
    <source>
        <dbReference type="ARBA" id="ARBA00022737"/>
    </source>
</evidence>
<dbReference type="Pfam" id="PF13432">
    <property type="entry name" value="TPR_16"/>
    <property type="match status" value="1"/>
</dbReference>
<proteinExistence type="predicted"/>
<feature type="repeat" description="TPR" evidence="3">
    <location>
        <begin position="165"/>
        <end position="198"/>
    </location>
</feature>
<dbReference type="SMART" id="SM00028">
    <property type="entry name" value="TPR"/>
    <property type="match status" value="7"/>
</dbReference>
<dbReference type="FunFam" id="1.25.40.10:FF:000289">
    <property type="entry name" value="RNA polymerase-associated protein CTR9 homolog"/>
    <property type="match status" value="1"/>
</dbReference>
<dbReference type="WBParaSite" id="MBELARI_LOCUS14237">
    <property type="protein sequence ID" value="MBELARI_LOCUS14237"/>
    <property type="gene ID" value="MBELARI_LOCUS14237"/>
</dbReference>
<reference evidence="5 6" key="1">
    <citation type="submission" date="2024-02" db="UniProtKB">
        <authorList>
            <consortium name="WormBaseParasite"/>
        </authorList>
    </citation>
    <scope>IDENTIFICATION</scope>
</reference>
<dbReference type="Gene3D" id="1.25.40.10">
    <property type="entry name" value="Tetratricopeptide repeat domain"/>
    <property type="match status" value="3"/>
</dbReference>
<dbReference type="GO" id="GO:0016593">
    <property type="term" value="C:Cdc73/Paf1 complex"/>
    <property type="evidence" value="ECO:0007669"/>
    <property type="project" value="TreeGrafter"/>
</dbReference>
<feature type="repeat" description="TPR" evidence="3">
    <location>
        <begin position="458"/>
        <end position="491"/>
    </location>
</feature>
<protein>
    <submittedName>
        <fullName evidence="5 6">Tetratricopeptide repeat protein</fullName>
    </submittedName>
</protein>
<name>A0AAF3EFQ1_9BILA</name>
<feature type="repeat" description="TPR" evidence="3">
    <location>
        <begin position="200"/>
        <end position="233"/>
    </location>
</feature>
<dbReference type="AlphaFoldDB" id="A0AAF3EFQ1"/>
<evidence type="ECO:0000256" key="3">
    <source>
        <dbReference type="PROSITE-ProRule" id="PRU00339"/>
    </source>
</evidence>
<keyword evidence="2 3" id="KW-0802">TPR repeat</keyword>
<accession>A0AAF3EFQ1</accession>